<gene>
    <name evidence="12" type="ORF">HA50_25755</name>
</gene>
<evidence type="ECO:0000259" key="11">
    <source>
        <dbReference type="PROSITE" id="PS51007"/>
    </source>
</evidence>
<feature type="binding site" description="covalent" evidence="9">
    <location>
        <position position="210"/>
    </location>
    <ligand>
        <name>heme c</name>
        <dbReference type="ChEBI" id="CHEBI:61717"/>
        <label>2</label>
    </ligand>
</feature>
<feature type="binding site" description="covalent" evidence="9">
    <location>
        <position position="65"/>
    </location>
    <ligand>
        <name>heme c</name>
        <dbReference type="ChEBI" id="CHEBI:61717"/>
        <label>1</label>
    </ligand>
</feature>
<evidence type="ECO:0000256" key="10">
    <source>
        <dbReference type="PIRSR" id="PIRSR000018-51"/>
    </source>
</evidence>
<keyword evidence="8" id="KW-0472">Membrane</keyword>
<keyword evidence="5" id="KW-0732">Signal</keyword>
<keyword evidence="2" id="KW-1003">Cell membrane</keyword>
<dbReference type="PANTHER" id="PTHR35008">
    <property type="entry name" value="BLL4482 PROTEIN-RELATED"/>
    <property type="match status" value="1"/>
</dbReference>
<sequence length="434" mass="46564">MNIWLKRAGISAGAIVILLVAFAVYVALRPVGEEPAAPVSGAPANLQTQVQRGEYLAKAADCVACHTTKGGEPLAGGLAFKMPFGTIYATNISADKEHGIGNWSDDEFVSAVRQGISPHGNLYPAMPYTSYTAMSRDDVLAIKAWLMSQPPVAQANRQNDLGFPFNQRWAMKFWNAAFFRDQRFVPLDSSDAELNRGAYLATALGHCGECHTPRNLGFAMDQGHEYAGAEIQGWFAPNISSNPDIGLGEWSPEQISQYLSQGHAPGRSSAAGPMAEVIENSLQYLTPEDNRALVKYLQHTQSTDNGDGIKVNLQPAGAMNSSALLPGDQNDSAGRQLFAGDCSGCHQWNGPGKVNQHASLAGSTTVNDPKGRSLVQVILKGAHMKVGDQQVFMPDFGNKYSDAEVASVANFVIGHFGGKQGEVTADQVKQQRDK</sequence>
<dbReference type="PIRSF" id="PIRSF000018">
    <property type="entry name" value="Mb_ADH_cyt_c"/>
    <property type="match status" value="1"/>
</dbReference>
<dbReference type="GO" id="GO:0020037">
    <property type="term" value="F:heme binding"/>
    <property type="evidence" value="ECO:0007669"/>
    <property type="project" value="InterPro"/>
</dbReference>
<evidence type="ECO:0000256" key="4">
    <source>
        <dbReference type="ARBA" id="ARBA00022723"/>
    </source>
</evidence>
<evidence type="ECO:0000256" key="7">
    <source>
        <dbReference type="ARBA" id="ARBA00023004"/>
    </source>
</evidence>
<evidence type="ECO:0000256" key="3">
    <source>
        <dbReference type="ARBA" id="ARBA00022617"/>
    </source>
</evidence>
<dbReference type="EMBL" id="MLJI01000002">
    <property type="protein sequence ID" value="ORM89988.1"/>
    <property type="molecule type" value="Genomic_DNA"/>
</dbReference>
<feature type="binding site" description="axial binding residue" evidence="10">
    <location>
        <position position="346"/>
    </location>
    <ligand>
        <name>heme c</name>
        <dbReference type="ChEBI" id="CHEBI:61717"/>
        <label>3</label>
    </ligand>
    <ligandPart>
        <name>Fe</name>
        <dbReference type="ChEBI" id="CHEBI:18248"/>
    </ligandPart>
</feature>
<dbReference type="STRING" id="55209.HA50_25755"/>
<dbReference type="RefSeq" id="WP_084879708.1">
    <property type="nucleotide sequence ID" value="NZ_JAGGMY010000002.1"/>
</dbReference>
<reference evidence="12 13" key="1">
    <citation type="journal article" date="2017" name="Antonie Van Leeuwenhoek">
        <title>Phylogenomic resolution of the bacterial genus Pantoea and its relationship with Erwinia and Tatumella.</title>
        <authorList>
            <person name="Palmer M."/>
            <person name="Steenkamp E.T."/>
            <person name="Coetzee M.P."/>
            <person name="Chan W.Y."/>
            <person name="van Zyl E."/>
            <person name="De Maayer P."/>
            <person name="Coutinho T.A."/>
            <person name="Blom J."/>
            <person name="Smits T.H."/>
            <person name="Duffy B."/>
            <person name="Venter S.N."/>
        </authorList>
    </citation>
    <scope>NUCLEOTIDE SEQUENCE [LARGE SCALE GENOMIC DNA]</scope>
    <source>
        <strain evidence="12 13">LMG 2657</strain>
    </source>
</reference>
<evidence type="ECO:0000256" key="2">
    <source>
        <dbReference type="ARBA" id="ARBA00022475"/>
    </source>
</evidence>
<keyword evidence="3 9" id="KW-0349">Heme</keyword>
<accession>A0A1X1EM14</accession>
<dbReference type="AlphaFoldDB" id="A0A1X1EM14"/>
<feature type="binding site" description="covalent" evidence="9">
    <location>
        <position position="207"/>
    </location>
    <ligand>
        <name>heme c</name>
        <dbReference type="ChEBI" id="CHEBI:61717"/>
        <label>2</label>
    </ligand>
</feature>
<organism evidence="12 13">
    <name type="scientific">Pantoea cypripedii</name>
    <name type="common">Pectobacterium cypripedii</name>
    <name type="synonym">Erwinia cypripedii</name>
    <dbReference type="NCBI Taxonomy" id="55209"/>
    <lineage>
        <taxon>Bacteria</taxon>
        <taxon>Pseudomonadati</taxon>
        <taxon>Pseudomonadota</taxon>
        <taxon>Gammaproteobacteria</taxon>
        <taxon>Enterobacterales</taxon>
        <taxon>Erwiniaceae</taxon>
        <taxon>Pantoea</taxon>
    </lineage>
</organism>
<dbReference type="GO" id="GO:0016614">
    <property type="term" value="F:oxidoreductase activity, acting on CH-OH group of donors"/>
    <property type="evidence" value="ECO:0007669"/>
    <property type="project" value="InterPro"/>
</dbReference>
<evidence type="ECO:0000256" key="5">
    <source>
        <dbReference type="ARBA" id="ARBA00022729"/>
    </source>
</evidence>
<dbReference type="InterPro" id="IPR009056">
    <property type="entry name" value="Cyt_c-like_dom"/>
</dbReference>
<dbReference type="GO" id="GO:0005506">
    <property type="term" value="F:iron ion binding"/>
    <property type="evidence" value="ECO:0007669"/>
    <property type="project" value="InterPro"/>
</dbReference>
<feature type="binding site" description="axial binding residue" evidence="10">
    <location>
        <position position="211"/>
    </location>
    <ligand>
        <name>heme c</name>
        <dbReference type="ChEBI" id="CHEBI:61717"/>
        <label>2</label>
    </ligand>
    <ligandPart>
        <name>Fe</name>
        <dbReference type="ChEBI" id="CHEBI:18248"/>
    </ligandPart>
</feature>
<comment type="subcellular location">
    <subcellularLocation>
        <location evidence="1">Cell membrane</location>
    </subcellularLocation>
</comment>
<dbReference type="GO" id="GO:0005886">
    <property type="term" value="C:plasma membrane"/>
    <property type="evidence" value="ECO:0007669"/>
    <property type="project" value="UniProtKB-SubCell"/>
</dbReference>
<keyword evidence="6" id="KW-0677">Repeat</keyword>
<dbReference type="InterPro" id="IPR036909">
    <property type="entry name" value="Cyt_c-like_dom_sf"/>
</dbReference>
<evidence type="ECO:0000256" key="9">
    <source>
        <dbReference type="PIRSR" id="PIRSR000018-50"/>
    </source>
</evidence>
<feature type="binding site" description="covalent" evidence="9">
    <location>
        <position position="342"/>
    </location>
    <ligand>
        <name>heme c</name>
        <dbReference type="ChEBI" id="CHEBI:61717"/>
        <label>3</label>
    </ligand>
</feature>
<feature type="binding site" description="covalent" evidence="9">
    <location>
        <position position="345"/>
    </location>
    <ligand>
        <name>heme c</name>
        <dbReference type="ChEBI" id="CHEBI:61717"/>
        <label>3</label>
    </ligand>
</feature>
<dbReference type="SUPFAM" id="SSF46626">
    <property type="entry name" value="Cytochrome c"/>
    <property type="match status" value="3"/>
</dbReference>
<evidence type="ECO:0000313" key="12">
    <source>
        <dbReference type="EMBL" id="ORM89988.1"/>
    </source>
</evidence>
<comment type="cofactor">
    <cofactor evidence="9">
        <name>heme c</name>
        <dbReference type="ChEBI" id="CHEBI:61717"/>
    </cofactor>
    <text evidence="9">Binds 3 heme c groups covalently per subunit.</text>
</comment>
<dbReference type="InterPro" id="IPR051459">
    <property type="entry name" value="Cytochrome_c-type_DH"/>
</dbReference>
<keyword evidence="7 10" id="KW-0408">Iron</keyword>
<dbReference type="PANTHER" id="PTHR35008:SF8">
    <property type="entry name" value="ALCOHOL DEHYDROGENASE CYTOCHROME C SUBUNIT"/>
    <property type="match status" value="1"/>
</dbReference>
<keyword evidence="13" id="KW-1185">Reference proteome</keyword>
<evidence type="ECO:0000256" key="6">
    <source>
        <dbReference type="ARBA" id="ARBA00022737"/>
    </source>
</evidence>
<dbReference type="Pfam" id="PF13442">
    <property type="entry name" value="Cytochrome_CBB3"/>
    <property type="match status" value="2"/>
</dbReference>
<keyword evidence="4 10" id="KW-0479">Metal-binding</keyword>
<feature type="domain" description="Cytochrome c" evidence="11">
    <location>
        <begin position="48"/>
        <end position="150"/>
    </location>
</feature>
<dbReference type="Gene3D" id="1.10.760.10">
    <property type="entry name" value="Cytochrome c-like domain"/>
    <property type="match status" value="3"/>
</dbReference>
<comment type="caution">
    <text evidence="12">The sequence shown here is derived from an EMBL/GenBank/DDBJ whole genome shotgun (WGS) entry which is preliminary data.</text>
</comment>
<dbReference type="OrthoDB" id="9811281at2"/>
<proteinExistence type="predicted"/>
<feature type="binding site" description="covalent" evidence="9">
    <location>
        <position position="62"/>
    </location>
    <ligand>
        <name>heme c</name>
        <dbReference type="ChEBI" id="CHEBI:61717"/>
        <label>1</label>
    </ligand>
</feature>
<dbReference type="Proteomes" id="UP000193749">
    <property type="component" value="Unassembled WGS sequence"/>
</dbReference>
<evidence type="ECO:0000256" key="8">
    <source>
        <dbReference type="ARBA" id="ARBA00023136"/>
    </source>
</evidence>
<evidence type="ECO:0000313" key="13">
    <source>
        <dbReference type="Proteomes" id="UP000193749"/>
    </source>
</evidence>
<dbReference type="InterPro" id="IPR014353">
    <property type="entry name" value="Membr-bd_ADH_cyt_c"/>
</dbReference>
<name>A0A1X1EM14_PANCY</name>
<feature type="domain" description="Cytochrome c" evidence="11">
    <location>
        <begin position="192"/>
        <end position="301"/>
    </location>
</feature>
<dbReference type="GO" id="GO:0009055">
    <property type="term" value="F:electron transfer activity"/>
    <property type="evidence" value="ECO:0007669"/>
    <property type="project" value="InterPro"/>
</dbReference>
<protein>
    <submittedName>
        <fullName evidence="12">Alcohol dehydrogenase</fullName>
    </submittedName>
</protein>
<dbReference type="PROSITE" id="PS51007">
    <property type="entry name" value="CYTC"/>
    <property type="match status" value="3"/>
</dbReference>
<feature type="domain" description="Cytochrome c" evidence="11">
    <location>
        <begin position="329"/>
        <end position="416"/>
    </location>
</feature>
<feature type="binding site" description="axial binding residue" evidence="10">
    <location>
        <position position="66"/>
    </location>
    <ligand>
        <name>heme c</name>
        <dbReference type="ChEBI" id="CHEBI:61717"/>
        <label>1</label>
    </ligand>
    <ligandPart>
        <name>Fe</name>
        <dbReference type="ChEBI" id="CHEBI:18248"/>
    </ligandPart>
</feature>
<evidence type="ECO:0000256" key="1">
    <source>
        <dbReference type="ARBA" id="ARBA00004236"/>
    </source>
</evidence>